<protein>
    <recommendedName>
        <fullName evidence="3">Glycosyltransferase</fullName>
    </recommendedName>
</protein>
<dbReference type="Proteomes" id="UP000729733">
    <property type="component" value="Unassembled WGS sequence"/>
</dbReference>
<organism evidence="1 2">
    <name type="scientific">Waterburya agarophytonicola KI4</name>
    <dbReference type="NCBI Taxonomy" id="2874699"/>
    <lineage>
        <taxon>Bacteria</taxon>
        <taxon>Bacillati</taxon>
        <taxon>Cyanobacteriota</taxon>
        <taxon>Cyanophyceae</taxon>
        <taxon>Pleurocapsales</taxon>
        <taxon>Hyellaceae</taxon>
        <taxon>Waterburya</taxon>
        <taxon>Waterburya agarophytonicola</taxon>
    </lineage>
</organism>
<name>A0A964FFR7_9CYAN</name>
<dbReference type="Gene3D" id="3.40.50.2000">
    <property type="entry name" value="Glycogen Phosphorylase B"/>
    <property type="match status" value="1"/>
</dbReference>
<sequence length="325" mass="36487">MPDNTTIKKASGLFLVWKKYQRRPEVLAPSINCELKFIPHLFSSKYLRPLDYLIKLIVSIKDIWLKKPDFVVAQCPPTFSALPAWLTKTPYIIDAHNPLFQVEMWQKLPLSQTLLQDALGIIVHNSEMYQLVSKISPDSQLFTISDPIVSIAPSSPLQRQAKQILVIASFDPWDEPVELLIQTMKELAEYQFVVTADVKKLDSATAASLKELNNVSLTGFLALEEYHNMLCSSLAALVLTTSNATQPSGACEALSSDTQLVISKTTLTQKLFGDWAIVVDNSVESIAAAIRGLSLRELDLSEDRDRWNTALQQEIDRMARQITQR</sequence>
<dbReference type="SUPFAM" id="SSF53756">
    <property type="entry name" value="UDP-Glycosyltransferase/glycogen phosphorylase"/>
    <property type="match status" value="1"/>
</dbReference>
<accession>A0A964FFR7</accession>
<evidence type="ECO:0008006" key="3">
    <source>
        <dbReference type="Google" id="ProtNLM"/>
    </source>
</evidence>
<dbReference type="EMBL" id="JADWDC010000005">
    <property type="protein sequence ID" value="MCC0175949.1"/>
    <property type="molecule type" value="Genomic_DNA"/>
</dbReference>
<reference evidence="1" key="1">
    <citation type="journal article" date="2021" name="Antonie Van Leeuwenhoek">
        <title>Draft genome and description of Waterburya agarophytonicola gen. nov. sp. nov. (Pleurocapsales, Cyanobacteria): a seaweed symbiont.</title>
        <authorList>
            <person name="Bonthond G."/>
            <person name="Shalygin S."/>
            <person name="Bayer T."/>
            <person name="Weinberger F."/>
        </authorList>
    </citation>
    <scope>NUCLEOTIDE SEQUENCE</scope>
    <source>
        <strain evidence="1">KI4</strain>
    </source>
</reference>
<evidence type="ECO:0000313" key="1">
    <source>
        <dbReference type="EMBL" id="MCC0175949.1"/>
    </source>
</evidence>
<evidence type="ECO:0000313" key="2">
    <source>
        <dbReference type="Proteomes" id="UP000729733"/>
    </source>
</evidence>
<proteinExistence type="predicted"/>
<comment type="caution">
    <text evidence="1">The sequence shown here is derived from an EMBL/GenBank/DDBJ whole genome shotgun (WGS) entry which is preliminary data.</text>
</comment>
<dbReference type="AlphaFoldDB" id="A0A964FFR7"/>
<gene>
    <name evidence="1" type="ORF">I4641_03005</name>
</gene>
<dbReference type="Pfam" id="PF13692">
    <property type="entry name" value="Glyco_trans_1_4"/>
    <property type="match status" value="1"/>
</dbReference>
<keyword evidence="2" id="KW-1185">Reference proteome</keyword>
<dbReference type="RefSeq" id="WP_229638975.1">
    <property type="nucleotide sequence ID" value="NZ_JADWDC010000005.1"/>
</dbReference>